<feature type="domain" description="FIST" evidence="1">
    <location>
        <begin position="27"/>
        <end position="222"/>
    </location>
</feature>
<dbReference type="InterPro" id="IPR013702">
    <property type="entry name" value="FIST_domain_N"/>
</dbReference>
<dbReference type="Pfam" id="PF08495">
    <property type="entry name" value="FIST"/>
    <property type="match status" value="1"/>
</dbReference>
<organism evidence="3 4">
    <name type="scientific">Christiangramia fulva</name>
    <dbReference type="NCBI Taxonomy" id="2126553"/>
    <lineage>
        <taxon>Bacteria</taxon>
        <taxon>Pseudomonadati</taxon>
        <taxon>Bacteroidota</taxon>
        <taxon>Flavobacteriia</taxon>
        <taxon>Flavobacteriales</taxon>
        <taxon>Flavobacteriaceae</taxon>
        <taxon>Christiangramia</taxon>
    </lineage>
</organism>
<reference evidence="4" key="1">
    <citation type="submission" date="2018-03" db="EMBL/GenBank/DDBJ databases">
        <title>Gramella fulva sp. nov., isolated from a dry surface of tidal flat.</title>
        <authorList>
            <person name="Hwang S.H."/>
            <person name="Hwang W.M."/>
            <person name="Kang K."/>
            <person name="Ahn T.-Y."/>
        </authorList>
    </citation>
    <scope>NUCLEOTIDE SEQUENCE [LARGE SCALE GENOMIC DNA]</scope>
    <source>
        <strain evidence="4">SH35</strain>
    </source>
</reference>
<dbReference type="Proteomes" id="UP000241507">
    <property type="component" value="Chromosome"/>
</dbReference>
<dbReference type="KEGG" id="grs:C7S20_08990"/>
<proteinExistence type="predicted"/>
<accession>A0A2R3Z554</accession>
<dbReference type="EMBL" id="CP028136">
    <property type="protein sequence ID" value="AVR45395.1"/>
    <property type="molecule type" value="Genomic_DNA"/>
</dbReference>
<evidence type="ECO:0000313" key="3">
    <source>
        <dbReference type="EMBL" id="AVR45395.1"/>
    </source>
</evidence>
<evidence type="ECO:0008006" key="5">
    <source>
        <dbReference type="Google" id="ProtNLM"/>
    </source>
</evidence>
<dbReference type="SMART" id="SM01204">
    <property type="entry name" value="FIST_C"/>
    <property type="match status" value="1"/>
</dbReference>
<dbReference type="PANTHER" id="PTHR40252:SF2">
    <property type="entry name" value="BLR0328 PROTEIN"/>
    <property type="match status" value="1"/>
</dbReference>
<dbReference type="OrthoDB" id="9770435at2"/>
<dbReference type="Pfam" id="PF10442">
    <property type="entry name" value="FIST_C"/>
    <property type="match status" value="1"/>
</dbReference>
<evidence type="ECO:0000259" key="2">
    <source>
        <dbReference type="SMART" id="SM01204"/>
    </source>
</evidence>
<keyword evidence="4" id="KW-1185">Reference proteome</keyword>
<sequence>MKAKSISGNSISSIKSALENSLQDGFKPTLAFVFISVKQDRKAVSSLLIENGIDVLGATSCGEFINEHQTDGEIAMLLMEISKDLYSLEFEKIDDDQMESATQSLANKALKKFQNPALILCSTAINRKAEFFDGHRMVSSLKTSLGPDKVYYGGMAGDDWNMNGTFVFANENETDSGITAIVLDGDKIQLNGMAINGYKRMGICRTVTKSKANLLYEIDGKPAVDMYLKYLGQNDHQDDLDIFKDVSVEYPFIVERDQNETVLVSIREINEEENALVTDMKLPEGSNFWFAQPPGFDIVEEILEKAAMIKETQKAKADALLVFSCAGRPPILGPMVTEENEGLAKLWNAPMAGFFTYGEYGRAYKGAQNVHSGACCWVALKEI</sequence>
<feature type="domain" description="FIST C-domain" evidence="2">
    <location>
        <begin position="223"/>
        <end position="363"/>
    </location>
</feature>
<name>A0A2R3Z554_9FLAO</name>
<evidence type="ECO:0000313" key="4">
    <source>
        <dbReference type="Proteomes" id="UP000241507"/>
    </source>
</evidence>
<dbReference type="RefSeq" id="WP_107012173.1">
    <property type="nucleotide sequence ID" value="NZ_CP028136.1"/>
</dbReference>
<dbReference type="SMART" id="SM00897">
    <property type="entry name" value="FIST"/>
    <property type="match status" value="1"/>
</dbReference>
<dbReference type="PANTHER" id="PTHR40252">
    <property type="entry name" value="BLR0328 PROTEIN"/>
    <property type="match status" value="1"/>
</dbReference>
<protein>
    <recommendedName>
        <fullName evidence="5">Histidine kinase</fullName>
    </recommendedName>
</protein>
<dbReference type="InterPro" id="IPR019494">
    <property type="entry name" value="FIST_C"/>
</dbReference>
<gene>
    <name evidence="3" type="ORF">C7S20_08990</name>
</gene>
<dbReference type="AlphaFoldDB" id="A0A2R3Z554"/>
<evidence type="ECO:0000259" key="1">
    <source>
        <dbReference type="SMART" id="SM00897"/>
    </source>
</evidence>